<keyword evidence="7 16" id="KW-0227">DNA damage</keyword>
<evidence type="ECO:0000256" key="16">
    <source>
        <dbReference type="RuleBase" id="RU003756"/>
    </source>
</evidence>
<comment type="subcellular location">
    <subcellularLocation>
        <location evidence="1">Nucleus</location>
    </subcellularLocation>
</comment>
<comment type="similarity">
    <text evidence="3">Belongs to the multicopper oxidase family.</text>
</comment>
<evidence type="ECO:0000256" key="6">
    <source>
        <dbReference type="ARBA" id="ARBA00022741"/>
    </source>
</evidence>
<dbReference type="InterPro" id="IPR016151">
    <property type="entry name" value="DNA_mismatch_repair_MutS_N"/>
</dbReference>
<dbReference type="Pfam" id="PF05190">
    <property type="entry name" value="MutS_IV"/>
    <property type="match status" value="1"/>
</dbReference>
<evidence type="ECO:0000259" key="18">
    <source>
        <dbReference type="PROSITE" id="PS00486"/>
    </source>
</evidence>
<dbReference type="GO" id="GO:0140664">
    <property type="term" value="F:ATP-dependent DNA damage sensor activity"/>
    <property type="evidence" value="ECO:0007669"/>
    <property type="project" value="InterPro"/>
</dbReference>
<keyword evidence="6 16" id="KW-0547">Nucleotide-binding</keyword>
<dbReference type="InterPro" id="IPR007695">
    <property type="entry name" value="DNA_mismatch_repair_MutS-lik_N"/>
</dbReference>
<dbReference type="Pfam" id="PF00488">
    <property type="entry name" value="MutS_V"/>
    <property type="match status" value="1"/>
</dbReference>
<feature type="signal peptide" evidence="17">
    <location>
        <begin position="1"/>
        <end position="19"/>
    </location>
</feature>
<dbReference type="PANTHER" id="PTHR11361">
    <property type="entry name" value="DNA MISMATCH REPAIR PROTEIN MUTS FAMILY MEMBER"/>
    <property type="match status" value="1"/>
</dbReference>
<name>A0A0C9M3C4_9FUNG</name>
<comment type="similarity">
    <text evidence="2">Belongs to the DNA mismatch repair MutS family. MSH3 subfamily.</text>
</comment>
<dbReference type="Gene3D" id="3.40.1170.10">
    <property type="entry name" value="DNA repair protein MutS, domain I"/>
    <property type="match status" value="1"/>
</dbReference>
<dbReference type="Pfam" id="PF05188">
    <property type="entry name" value="MutS_II"/>
    <property type="match status" value="1"/>
</dbReference>
<dbReference type="InterPro" id="IPR045076">
    <property type="entry name" value="MutS"/>
</dbReference>
<dbReference type="InterPro" id="IPR000432">
    <property type="entry name" value="DNA_mismatch_repair_MutS_C"/>
</dbReference>
<dbReference type="SUPFAM" id="SSF55271">
    <property type="entry name" value="DNA repair protein MutS, domain I"/>
    <property type="match status" value="1"/>
</dbReference>
<evidence type="ECO:0000256" key="12">
    <source>
        <dbReference type="ARBA" id="ARBA00023242"/>
    </source>
</evidence>
<evidence type="ECO:0000256" key="3">
    <source>
        <dbReference type="ARBA" id="ARBA00010609"/>
    </source>
</evidence>
<dbReference type="Gene3D" id="3.30.420.110">
    <property type="entry name" value="MutS, connector domain"/>
    <property type="match status" value="1"/>
</dbReference>
<keyword evidence="17" id="KW-0732">Signal</keyword>
<keyword evidence="5" id="KW-0479">Metal-binding</keyword>
<evidence type="ECO:0000256" key="5">
    <source>
        <dbReference type="ARBA" id="ARBA00022723"/>
    </source>
</evidence>
<feature type="domain" description="DNA mismatch repair proteins mutS family" evidence="18">
    <location>
        <begin position="1198"/>
        <end position="1214"/>
    </location>
</feature>
<keyword evidence="10 16" id="KW-0238">DNA-binding</keyword>
<dbReference type="InterPro" id="IPR036187">
    <property type="entry name" value="DNA_mismatch_repair_MutS_sf"/>
</dbReference>
<dbReference type="InterPro" id="IPR007861">
    <property type="entry name" value="DNA_mismatch_repair_MutS_clamp"/>
</dbReference>
<evidence type="ECO:0000256" key="17">
    <source>
        <dbReference type="SAM" id="SignalP"/>
    </source>
</evidence>
<keyword evidence="9" id="KW-0560">Oxidoreductase</keyword>
<evidence type="ECO:0000256" key="7">
    <source>
        <dbReference type="ARBA" id="ARBA00022763"/>
    </source>
</evidence>
<keyword evidence="8" id="KW-0067">ATP-binding</keyword>
<protein>
    <recommendedName>
        <fullName evidence="4 15">DNA mismatch repair protein MSH3</fullName>
    </recommendedName>
    <alternativeName>
        <fullName evidence="4 15">DNA mismatch repair protein MSH3</fullName>
    </alternativeName>
    <alternativeName>
        <fullName evidence="14">MutS protein homolog 3</fullName>
    </alternativeName>
</protein>
<dbReference type="SUPFAM" id="SSF49503">
    <property type="entry name" value="Cupredoxins"/>
    <property type="match status" value="2"/>
</dbReference>
<dbReference type="SMART" id="SM00533">
    <property type="entry name" value="MUTSd"/>
    <property type="match status" value="1"/>
</dbReference>
<dbReference type="InterPro" id="IPR008972">
    <property type="entry name" value="Cupredoxin"/>
</dbReference>
<comment type="subunit">
    <text evidence="13">Heterodimer consisting of MSH2-MSH3 (MutS beta). Forms a ternary complex with MutL alpha (MLH1-PMS1).</text>
</comment>
<dbReference type="InterPro" id="IPR011706">
    <property type="entry name" value="Cu-oxidase_C"/>
</dbReference>
<dbReference type="STRING" id="91626.A0A0C9M3C4"/>
<dbReference type="Pfam" id="PF07731">
    <property type="entry name" value="Cu-oxidase_2"/>
    <property type="match status" value="1"/>
</dbReference>
<evidence type="ECO:0000256" key="1">
    <source>
        <dbReference type="ARBA" id="ARBA00004123"/>
    </source>
</evidence>
<dbReference type="PROSITE" id="PS00079">
    <property type="entry name" value="MULTICOPPER_OXIDASE1"/>
    <property type="match status" value="1"/>
</dbReference>
<dbReference type="GO" id="GO:0005634">
    <property type="term" value="C:nucleus"/>
    <property type="evidence" value="ECO:0007669"/>
    <property type="project" value="UniProtKB-SubCell"/>
</dbReference>
<gene>
    <name evidence="19" type="ORF">MAM1_0041d02919</name>
</gene>
<dbReference type="InterPro" id="IPR011707">
    <property type="entry name" value="Cu-oxidase-like_N"/>
</dbReference>
<dbReference type="GO" id="GO:0030983">
    <property type="term" value="F:mismatched DNA binding"/>
    <property type="evidence" value="ECO:0007669"/>
    <property type="project" value="InterPro"/>
</dbReference>
<keyword evidence="12" id="KW-0539">Nucleus</keyword>
<dbReference type="InterPro" id="IPR033138">
    <property type="entry name" value="Cu_oxidase_CS"/>
</dbReference>
<keyword evidence="11 16" id="KW-0234">DNA repair</keyword>
<dbReference type="PROSITE" id="PS00486">
    <property type="entry name" value="DNA_MISMATCH_REPAIR_2"/>
    <property type="match status" value="1"/>
</dbReference>
<dbReference type="SMART" id="SM00534">
    <property type="entry name" value="MUTSac"/>
    <property type="match status" value="1"/>
</dbReference>
<dbReference type="GO" id="GO:0006312">
    <property type="term" value="P:mitotic recombination"/>
    <property type="evidence" value="ECO:0007669"/>
    <property type="project" value="TreeGrafter"/>
</dbReference>
<evidence type="ECO:0000256" key="9">
    <source>
        <dbReference type="ARBA" id="ARBA00023002"/>
    </source>
</evidence>
<evidence type="ECO:0000256" key="13">
    <source>
        <dbReference type="ARBA" id="ARBA00025902"/>
    </source>
</evidence>
<dbReference type="GO" id="GO:0016491">
    <property type="term" value="F:oxidoreductase activity"/>
    <property type="evidence" value="ECO:0007669"/>
    <property type="project" value="UniProtKB-KW"/>
</dbReference>
<dbReference type="Gene3D" id="2.60.40.420">
    <property type="entry name" value="Cupredoxins - blue copper proteins"/>
    <property type="match status" value="1"/>
</dbReference>
<dbReference type="Pfam" id="PF07732">
    <property type="entry name" value="Cu-oxidase_3"/>
    <property type="match status" value="1"/>
</dbReference>
<accession>A0A0C9M3C4</accession>
<comment type="function">
    <text evidence="16">Component of the post-replicative DNA mismatch repair system (MMR).</text>
</comment>
<dbReference type="FunFam" id="1.10.1420.10:FF:000004">
    <property type="entry name" value="DNA mismatch repair protein Msh3"/>
    <property type="match status" value="1"/>
</dbReference>
<dbReference type="Pfam" id="PF01624">
    <property type="entry name" value="MutS_I"/>
    <property type="match status" value="1"/>
</dbReference>
<evidence type="ECO:0000256" key="10">
    <source>
        <dbReference type="ARBA" id="ARBA00023125"/>
    </source>
</evidence>
<dbReference type="PANTHER" id="PTHR11361:SF122">
    <property type="entry name" value="DNA MISMATCH REPAIR PROTEIN MSH3"/>
    <property type="match status" value="1"/>
</dbReference>
<dbReference type="FunFam" id="3.40.50.300:FF:000870">
    <property type="entry name" value="MutS protein homolog 4"/>
    <property type="match status" value="1"/>
</dbReference>
<dbReference type="NCBIfam" id="NF003810">
    <property type="entry name" value="PRK05399.1"/>
    <property type="match status" value="1"/>
</dbReference>
<evidence type="ECO:0000256" key="11">
    <source>
        <dbReference type="ARBA" id="ARBA00023204"/>
    </source>
</evidence>
<dbReference type="EMBL" id="DF836330">
    <property type="protein sequence ID" value="GAN03466.1"/>
    <property type="molecule type" value="Genomic_DNA"/>
</dbReference>
<evidence type="ECO:0000256" key="2">
    <source>
        <dbReference type="ARBA" id="ARBA00007094"/>
    </source>
</evidence>
<dbReference type="Pfam" id="PF05192">
    <property type="entry name" value="MutS_III"/>
    <property type="match status" value="1"/>
</dbReference>
<feature type="chain" id="PRO_5002214952" description="DNA mismatch repair protein MSH3" evidence="17">
    <location>
        <begin position="20"/>
        <end position="1349"/>
    </location>
</feature>
<proteinExistence type="inferred from homology"/>
<evidence type="ECO:0000256" key="8">
    <source>
        <dbReference type="ARBA" id="ARBA00022840"/>
    </source>
</evidence>
<dbReference type="Gene3D" id="1.10.1420.10">
    <property type="match status" value="2"/>
</dbReference>
<evidence type="ECO:0000256" key="15">
    <source>
        <dbReference type="ARBA" id="ARBA00073774"/>
    </source>
</evidence>
<dbReference type="GO" id="GO:0005507">
    <property type="term" value="F:copper ion binding"/>
    <property type="evidence" value="ECO:0007669"/>
    <property type="project" value="InterPro"/>
</dbReference>
<sequence>MNLFTSFLLFTLLLKAVYAAPISNSSKGTIRHFYIAAQEELWDYAPMHWDNVRDQPLTKAPSSLYTTYRKDKRIGSVYHKAFYRQYRDDSFSNPIAHDTVLGNLGPIIRAEAGDQVHITFYNKASYPHSIHPHNENADAMDLPGQFVQPGDKYRYVWDIPADYVFPENQSSVIWSYSSKSSPAGDVNAGLLGLVVIYKAGTLEFPSPGSMFQRPKGIDQEVFTLMTNTDESKSTYYTESGARLGFSVDRLKELEATDPLFKESNRMYHINGYVYNNNKVIDLVYGSRVRWYVVSFGVSDEDVHTAHWHGATMLHHGHRVDVVDLTPISFQVVDMIPDNVGQWLFHCHVASHFESGMSAFYQIEEVIYTGDEGWDSFFTKQVVEKKPKLQHDADNVTMTAPMEVDPPQTAVAESVGASKTPMSNPVLAKPKLSDQEKQALHERFAQKFGSMDKERSLKRQRVEQLMTDIDKQKDEIIPHQKFTPLETQVVELKARYPGCLLLIEVGYKFRFFGEDAKIASRILHIANFIDRNFYVASIPVHRLNHHVQKLVKAGYRVGIVRQTETAALKAVGSNRGQPFQRELQQMITKGTMVDDMVSPQSGGYLMCLVEEKRGGHGPDERVYIGMVAVQPSTGDIIYDTFEDTYMRSELETRLLHIEPSELLVPDILSKPTEKLVKHLSLQTSTSFGDESVRIERMPSDDTFCGDYNAALTYVSDFYASTASLPQVIELPDIVIKTLACIIRYLDEFNLTNTLKNTKFFKHFVSASHMLLNGNTLVNLEIYRNNTNFTEKGSLFSILNHTSTKFGQRLLKKWVGRPLVSMGRLNERINAIEELITTDNPKKNIALSLLSKLPDIEKGLCRIHYGRSTPKELIQVLDALIRVSTAFFKAHEPRFNSDLLNRLFDTLPTINDAVVEFREAINSNFNGDNMVDLFKSEERWPEIPKQKKNIKYVETLLVDQLEELKNTTRMNDLKYVTVAGIEYLIEVPNTRTKKVPNDWTKISGTKAVSRYHNKYIIEQLKERERYRELLALSVDTAYKSFLSEISGKYEQFRDVVSSLAHLDCLMSLTITASQSNYVKPVFNTDEQEIKIEVVDGRHPIVERLSHTYVPNDIHFSGSQKAMILTGPNMGGKSSYIRQIALISIMGQIGSYVPAKSATLSILDAVYTRMGASDNMMRGESTFMVELHETSDIMKNATSKSLVILDELGRGTSTHDGQAIAYAVLKHFVQQIRSITLFVTHYPSLGKLVKTFPGEVRNCYMSYMQEEGDADFANIVFLYKLVDGIAMNSYGMNVARLANIPLSVIKAAKQKSDETKKEMEERQFENRRIQILKSIMQPSYDTKQIQYELSML</sequence>
<dbReference type="InterPro" id="IPR027417">
    <property type="entry name" value="P-loop_NTPase"/>
</dbReference>
<dbReference type="InterPro" id="IPR002355">
    <property type="entry name" value="Cu_oxidase_Cu_BS"/>
</dbReference>
<dbReference type="GO" id="GO:0005524">
    <property type="term" value="F:ATP binding"/>
    <property type="evidence" value="ECO:0007669"/>
    <property type="project" value="UniProtKB-KW"/>
</dbReference>
<dbReference type="Proteomes" id="UP000053815">
    <property type="component" value="Unassembled WGS sequence"/>
</dbReference>
<dbReference type="FunFam" id="3.40.1170.10:FF:000004">
    <property type="entry name" value="DNA mismatch repair protein"/>
    <property type="match status" value="1"/>
</dbReference>
<evidence type="ECO:0000313" key="20">
    <source>
        <dbReference type="Proteomes" id="UP000053815"/>
    </source>
</evidence>
<dbReference type="SUPFAM" id="SSF52540">
    <property type="entry name" value="P-loop containing nucleoside triphosphate hydrolases"/>
    <property type="match status" value="1"/>
</dbReference>
<dbReference type="GO" id="GO:0006298">
    <property type="term" value="P:mismatch repair"/>
    <property type="evidence" value="ECO:0007669"/>
    <property type="project" value="InterPro"/>
</dbReference>
<dbReference type="SUPFAM" id="SSF48334">
    <property type="entry name" value="DNA repair protein MutS, domain III"/>
    <property type="match status" value="1"/>
</dbReference>
<dbReference type="PROSITE" id="PS00080">
    <property type="entry name" value="MULTICOPPER_OXIDASE2"/>
    <property type="match status" value="1"/>
</dbReference>
<dbReference type="InterPro" id="IPR036678">
    <property type="entry name" value="MutS_con_dom_sf"/>
</dbReference>
<dbReference type="OrthoDB" id="121051at2759"/>
<dbReference type="InterPro" id="IPR007696">
    <property type="entry name" value="DNA_mismatch_repair_MutS_core"/>
</dbReference>
<dbReference type="InterPro" id="IPR007860">
    <property type="entry name" value="DNA_mmatch_repair_MutS_con_dom"/>
</dbReference>
<evidence type="ECO:0000313" key="19">
    <source>
        <dbReference type="EMBL" id="GAN03466.1"/>
    </source>
</evidence>
<evidence type="ECO:0000256" key="4">
    <source>
        <dbReference type="ARBA" id="ARBA00022151"/>
    </source>
</evidence>
<dbReference type="Gene3D" id="3.40.50.300">
    <property type="entry name" value="P-loop containing nucleotide triphosphate hydrolases"/>
    <property type="match status" value="1"/>
</dbReference>
<reference evidence="19" key="1">
    <citation type="submission" date="2014-09" db="EMBL/GenBank/DDBJ databases">
        <title>Draft genome sequence of an oleaginous Mucoromycotina fungus Mucor ambiguus NBRC6742.</title>
        <authorList>
            <person name="Takeda I."/>
            <person name="Yamane N."/>
            <person name="Morita T."/>
            <person name="Tamano K."/>
            <person name="Machida M."/>
            <person name="Baker S."/>
            <person name="Koike H."/>
        </authorList>
    </citation>
    <scope>NUCLEOTIDE SEQUENCE</scope>
    <source>
        <strain evidence="19">NBRC 6742</strain>
    </source>
</reference>
<keyword evidence="20" id="KW-1185">Reference proteome</keyword>
<evidence type="ECO:0000256" key="14">
    <source>
        <dbReference type="ARBA" id="ARBA00029792"/>
    </source>
</evidence>
<organism evidence="19">
    <name type="scientific">Mucor ambiguus</name>
    <dbReference type="NCBI Taxonomy" id="91626"/>
    <lineage>
        <taxon>Eukaryota</taxon>
        <taxon>Fungi</taxon>
        <taxon>Fungi incertae sedis</taxon>
        <taxon>Mucoromycota</taxon>
        <taxon>Mucoromycotina</taxon>
        <taxon>Mucoromycetes</taxon>
        <taxon>Mucorales</taxon>
        <taxon>Mucorineae</taxon>
        <taxon>Mucoraceae</taxon>
        <taxon>Mucor</taxon>
    </lineage>
</organism>
<dbReference type="SUPFAM" id="SSF53150">
    <property type="entry name" value="DNA repair protein MutS, domain II"/>
    <property type="match status" value="1"/>
</dbReference>